<proteinExistence type="predicted"/>
<name>A0A0G0F8V2_9BACT</name>
<dbReference type="NCBIfam" id="TIGR02436">
    <property type="entry name" value="four helix bundle protein"/>
    <property type="match status" value="1"/>
</dbReference>
<sequence>MGDIKNQNSKAGYEYLLAYKLTVPIYDLTMEFVNRCSPYTRNRSPQSPLSPPLSPGNSPGFPPLSSNRTFDQMVQAARSGMQNIPEGFKQQSLAGYIKLSGVSRGSLEELLNDYLSYARQNHIEVWDKEKAKREIRELGEIWGIINKNPSLPSQPNFPYLPEDQTKAVNLLITLIQQANYLIDKLIESLKQKHTKEGGFNENLLKRRLEYKNR</sequence>
<dbReference type="EMBL" id="LBSJ01000036">
    <property type="protein sequence ID" value="KKQ14347.1"/>
    <property type="molecule type" value="Genomic_DNA"/>
</dbReference>
<evidence type="ECO:0000313" key="3">
    <source>
        <dbReference type="Proteomes" id="UP000034448"/>
    </source>
</evidence>
<dbReference type="SUPFAM" id="SSF158446">
    <property type="entry name" value="IVS-encoded protein-like"/>
    <property type="match status" value="1"/>
</dbReference>
<organism evidence="2 3">
    <name type="scientific">Candidatus Daviesbacteria bacterium GW2011_GWA1_36_8</name>
    <dbReference type="NCBI Taxonomy" id="1618417"/>
    <lineage>
        <taxon>Bacteria</taxon>
        <taxon>Candidatus Daviesiibacteriota</taxon>
    </lineage>
</organism>
<protein>
    <submittedName>
        <fullName evidence="2">4helix suffix domain protein</fullName>
    </submittedName>
</protein>
<evidence type="ECO:0000256" key="1">
    <source>
        <dbReference type="SAM" id="MobiDB-lite"/>
    </source>
</evidence>
<evidence type="ECO:0000313" key="2">
    <source>
        <dbReference type="EMBL" id="KKQ14347.1"/>
    </source>
</evidence>
<dbReference type="NCBIfam" id="TIGR04258">
    <property type="entry name" value="4helix_suffix"/>
    <property type="match status" value="1"/>
</dbReference>
<feature type="region of interest" description="Disordered" evidence="1">
    <location>
        <begin position="39"/>
        <end position="67"/>
    </location>
</feature>
<dbReference type="Proteomes" id="UP000034448">
    <property type="component" value="Unassembled WGS sequence"/>
</dbReference>
<feature type="compositionally biased region" description="Low complexity" evidence="1">
    <location>
        <begin position="55"/>
        <end position="67"/>
    </location>
</feature>
<dbReference type="AlphaFoldDB" id="A0A0G0F8V2"/>
<dbReference type="Gene3D" id="1.20.1440.60">
    <property type="entry name" value="23S rRNA-intervening sequence"/>
    <property type="match status" value="1"/>
</dbReference>
<gene>
    <name evidence="2" type="ORF">US28_C0036G0002</name>
</gene>
<dbReference type="InterPro" id="IPR026354">
    <property type="entry name" value="4helix_suffix_dom"/>
</dbReference>
<reference evidence="2 3" key="1">
    <citation type="journal article" date="2015" name="Nature">
        <title>rRNA introns, odd ribosomes, and small enigmatic genomes across a large radiation of phyla.</title>
        <authorList>
            <person name="Brown C.T."/>
            <person name="Hug L.A."/>
            <person name="Thomas B.C."/>
            <person name="Sharon I."/>
            <person name="Castelle C.J."/>
            <person name="Singh A."/>
            <person name="Wilkins M.J."/>
            <person name="Williams K.H."/>
            <person name="Banfield J.F."/>
        </authorList>
    </citation>
    <scope>NUCLEOTIDE SEQUENCE [LARGE SCALE GENOMIC DNA]</scope>
</reference>
<dbReference type="InterPro" id="IPR012657">
    <property type="entry name" value="23S_rRNA-intervening_sequence"/>
</dbReference>
<dbReference type="InterPro" id="IPR036583">
    <property type="entry name" value="23S_rRNA_IVS_sf"/>
</dbReference>
<comment type="caution">
    <text evidence="2">The sequence shown here is derived from an EMBL/GenBank/DDBJ whole genome shotgun (WGS) entry which is preliminary data.</text>
</comment>
<accession>A0A0G0F8V2</accession>